<proteinExistence type="predicted"/>
<reference evidence="2" key="1">
    <citation type="journal article" date="2013" name="Genome Announc.">
        <title>First genome sequence of a syntrophic acetate-oxidizing bacterium, Tepidanaerobacter acetatoxydans strain Re1.</title>
        <authorList>
            <person name="Manzoor S."/>
            <person name="Bongcam-Rudloff E."/>
            <person name="Schnurer A."/>
            <person name="Muller B."/>
        </authorList>
    </citation>
    <scope>NUCLEOTIDE SEQUENCE [LARGE SCALE GENOMIC DNA]</scope>
    <source>
        <strain evidence="2">Re1</strain>
    </source>
</reference>
<dbReference type="PATRIC" id="fig|1209989.3.peg.1237"/>
<keyword evidence="2" id="KW-1185">Reference proteome</keyword>
<dbReference type="STRING" id="1209989.TepRe1_1026"/>
<gene>
    <name evidence="1" type="ordered locus">TEPIRE1_1125</name>
</gene>
<protein>
    <submittedName>
        <fullName evidence="1">Uncharacterized protein</fullName>
    </submittedName>
</protein>
<dbReference type="AlphaFoldDB" id="F4LRV6"/>
<name>F4LRV6_TEPAE</name>
<accession>F4LRV6</accession>
<dbReference type="KEGG" id="tae:TepiRe1_1125"/>
<evidence type="ECO:0000313" key="1">
    <source>
        <dbReference type="EMBL" id="CCP25845.1"/>
    </source>
</evidence>
<dbReference type="Proteomes" id="UP000010802">
    <property type="component" value="Chromosome"/>
</dbReference>
<evidence type="ECO:0000313" key="2">
    <source>
        <dbReference type="Proteomes" id="UP000010802"/>
    </source>
</evidence>
<dbReference type="HOGENOM" id="CLU_3104831_0_0_9"/>
<dbReference type="RefSeq" id="WP_013778097.1">
    <property type="nucleotide sequence ID" value="NC_015519.1"/>
</dbReference>
<sequence>MYNYNELEEIRHEQAAMDEAIPPWEWNEKYDEVCSKLARRKLEILFGGEED</sequence>
<accession>L0RXY0</accession>
<dbReference type="KEGG" id="tep:TepRe1_1026"/>
<organism evidence="1 2">
    <name type="scientific">Tepidanaerobacter acetatoxydans (strain DSM 21804 / JCM 16047 / Re1)</name>
    <dbReference type="NCBI Taxonomy" id="1209989"/>
    <lineage>
        <taxon>Bacteria</taxon>
        <taxon>Bacillati</taxon>
        <taxon>Bacillota</taxon>
        <taxon>Clostridia</taxon>
        <taxon>Thermosediminibacterales</taxon>
        <taxon>Tepidanaerobacteraceae</taxon>
        <taxon>Tepidanaerobacter</taxon>
    </lineage>
</organism>
<dbReference type="EMBL" id="HF563609">
    <property type="protein sequence ID" value="CCP25845.1"/>
    <property type="molecule type" value="Genomic_DNA"/>
</dbReference>